<proteinExistence type="predicted"/>
<feature type="transmembrane region" description="Helical" evidence="1">
    <location>
        <begin position="16"/>
        <end position="36"/>
    </location>
</feature>
<keyword evidence="3" id="KW-1185">Reference proteome</keyword>
<keyword evidence="1" id="KW-0472">Membrane</keyword>
<keyword evidence="1" id="KW-1133">Transmembrane helix</keyword>
<dbReference type="AlphaFoldDB" id="A0A8K0V3F7"/>
<dbReference type="RefSeq" id="WP_238712918.1">
    <property type="nucleotide sequence ID" value="NZ_JAEPBH010000009.1"/>
</dbReference>
<dbReference type="EMBL" id="JAEPBH010000009">
    <property type="protein sequence ID" value="MBK4714703.1"/>
    <property type="molecule type" value="Genomic_DNA"/>
</dbReference>
<evidence type="ECO:0000313" key="3">
    <source>
        <dbReference type="Proteomes" id="UP000659047"/>
    </source>
</evidence>
<evidence type="ECO:0000313" key="2">
    <source>
        <dbReference type="EMBL" id="MBK4714703.1"/>
    </source>
</evidence>
<organism evidence="2 3">
    <name type="scientific">Tenebrionibacter intestinalis</name>
    <dbReference type="NCBI Taxonomy" id="2799638"/>
    <lineage>
        <taxon>Bacteria</taxon>
        <taxon>Pseudomonadati</taxon>
        <taxon>Pseudomonadota</taxon>
        <taxon>Gammaproteobacteria</taxon>
        <taxon>Enterobacterales</taxon>
        <taxon>Enterobacteriaceae</taxon>
        <taxon>Tenebrionibacter/Tenebrionicola group</taxon>
        <taxon>Tenebrionibacter</taxon>
    </lineage>
</organism>
<comment type="caution">
    <text evidence="2">The sequence shown here is derived from an EMBL/GenBank/DDBJ whole genome shotgun (WGS) entry which is preliminary data.</text>
</comment>
<protein>
    <submittedName>
        <fullName evidence="2">Uncharacterized protein</fullName>
    </submittedName>
</protein>
<gene>
    <name evidence="2" type="ORF">JJB97_05015</name>
</gene>
<accession>A0A8K0V3F7</accession>
<sequence length="235" mass="26949">MPENGRSFIGGITGKILSSFIFICYQLHFIFIQIMIHRWPCDFSLRIMNMAIRPVNLTVSGTAISNEYAKTFSYHRDGKSQDKNLYRIPLYRMTISGRDDAGNAVQHTVRVIRFGVGWSTQTNVSYVYGLAKLQSSYIRRWLPDYSVHSARHVFKDYLIHDGADNPVREVYATAGCIDVCDDPYGFDRVNSLIIRLSGVEKALPRARQLRDIAHAGRKKITYERALRPALRLWNA</sequence>
<reference evidence="2" key="1">
    <citation type="submission" date="2021-01" db="EMBL/GenBank/DDBJ databases">
        <title>Intestinitalea alba gen. nov., sp. nov., a novel genus of the family Enterobacteriaceae, isolated from the gut of the plastic-eating mealworm Tenebrio molitor L.</title>
        <authorList>
            <person name="Yang Y."/>
        </authorList>
    </citation>
    <scope>NUCLEOTIDE SEQUENCE</scope>
    <source>
        <strain evidence="2">BIT-L3</strain>
    </source>
</reference>
<name>A0A8K0V3F7_9ENTR</name>
<dbReference type="Proteomes" id="UP000659047">
    <property type="component" value="Unassembled WGS sequence"/>
</dbReference>
<keyword evidence="1" id="KW-0812">Transmembrane</keyword>
<evidence type="ECO:0000256" key="1">
    <source>
        <dbReference type="SAM" id="Phobius"/>
    </source>
</evidence>